<dbReference type="InterPro" id="IPR016179">
    <property type="entry name" value="Insulin-like"/>
</dbReference>
<sequence>MHIWSILVALILILNYCDCETQQQKEECKKRQPVRKFCGNNLSGVLNRICRGSYAQAANQRSLRSLLTGRIRSHGVVNECCYNPCTPFKVLEYCEENLQDNVSRCDWIMDVSHYWDPYYAFH</sequence>
<protein>
    <submittedName>
        <fullName evidence="7">Bombyxin B-2-like</fullName>
    </submittedName>
</protein>
<dbReference type="SMART" id="SM00078">
    <property type="entry name" value="IlGF"/>
    <property type="match status" value="1"/>
</dbReference>
<dbReference type="Pfam" id="PF00049">
    <property type="entry name" value="Insulin"/>
    <property type="match status" value="1"/>
</dbReference>
<evidence type="ECO:0000256" key="5">
    <source>
        <dbReference type="SAM" id="SignalP"/>
    </source>
</evidence>
<evidence type="ECO:0000256" key="4">
    <source>
        <dbReference type="RuleBase" id="RU000406"/>
    </source>
</evidence>
<keyword evidence="3 5" id="KW-0732">Signal</keyword>
<evidence type="ECO:0000259" key="6">
    <source>
        <dbReference type="SMART" id="SM00078"/>
    </source>
</evidence>
<feature type="signal peptide" evidence="5">
    <location>
        <begin position="1"/>
        <end position="19"/>
    </location>
</feature>
<keyword evidence="4" id="KW-0964">Secreted</keyword>
<evidence type="ECO:0000256" key="3">
    <source>
        <dbReference type="ARBA" id="ARBA00022729"/>
    </source>
</evidence>
<dbReference type="PRINTS" id="PR00276">
    <property type="entry name" value="INSULINFAMLY"/>
</dbReference>
<dbReference type="InterPro" id="IPR036438">
    <property type="entry name" value="Insulin-like_sf"/>
</dbReference>
<evidence type="ECO:0000256" key="1">
    <source>
        <dbReference type="ARBA" id="ARBA00009034"/>
    </source>
</evidence>
<dbReference type="RefSeq" id="XP_028149564.1">
    <property type="nucleotide sequence ID" value="XM_028293763.1"/>
</dbReference>
<evidence type="ECO:0000256" key="2">
    <source>
        <dbReference type="ARBA" id="ARBA00022685"/>
    </source>
</evidence>
<accession>A0A6P7GIQ8</accession>
<comment type="similarity">
    <text evidence="1 4">Belongs to the insulin family.</text>
</comment>
<dbReference type="PROSITE" id="PS00262">
    <property type="entry name" value="INSULIN"/>
    <property type="match status" value="1"/>
</dbReference>
<organism evidence="7">
    <name type="scientific">Diabrotica virgifera virgifera</name>
    <name type="common">western corn rootworm</name>
    <dbReference type="NCBI Taxonomy" id="50390"/>
    <lineage>
        <taxon>Eukaryota</taxon>
        <taxon>Metazoa</taxon>
        <taxon>Ecdysozoa</taxon>
        <taxon>Arthropoda</taxon>
        <taxon>Hexapoda</taxon>
        <taxon>Insecta</taxon>
        <taxon>Pterygota</taxon>
        <taxon>Neoptera</taxon>
        <taxon>Endopterygota</taxon>
        <taxon>Coleoptera</taxon>
        <taxon>Polyphaga</taxon>
        <taxon>Cucujiformia</taxon>
        <taxon>Chrysomeloidea</taxon>
        <taxon>Chrysomelidae</taxon>
        <taxon>Galerucinae</taxon>
        <taxon>Diabroticina</taxon>
        <taxon>Diabroticites</taxon>
        <taxon>Diabrotica</taxon>
    </lineage>
</organism>
<keyword evidence="2" id="KW-0165">Cleavage on pair of basic residues</keyword>
<dbReference type="Gene3D" id="1.10.100.10">
    <property type="entry name" value="Insulin-like"/>
    <property type="match status" value="1"/>
</dbReference>
<gene>
    <name evidence="7" type="primary">LOC114342956</name>
</gene>
<dbReference type="InParanoid" id="A0A6P7GIQ8"/>
<comment type="subcellular location">
    <subcellularLocation>
        <location evidence="4">Secreted</location>
    </subcellularLocation>
</comment>
<dbReference type="InterPro" id="IPR022353">
    <property type="entry name" value="Insulin_CS"/>
</dbReference>
<dbReference type="AlphaFoldDB" id="A0A6P7GIQ8"/>
<dbReference type="SUPFAM" id="SSF56994">
    <property type="entry name" value="Insulin-like"/>
    <property type="match status" value="1"/>
</dbReference>
<dbReference type="GO" id="GO:0005179">
    <property type="term" value="F:hormone activity"/>
    <property type="evidence" value="ECO:0007669"/>
    <property type="project" value="InterPro"/>
</dbReference>
<feature type="chain" id="PRO_5028294437" evidence="5">
    <location>
        <begin position="20"/>
        <end position="122"/>
    </location>
</feature>
<dbReference type="GO" id="GO:0005576">
    <property type="term" value="C:extracellular region"/>
    <property type="evidence" value="ECO:0007669"/>
    <property type="project" value="UniProtKB-SubCell"/>
</dbReference>
<evidence type="ECO:0000313" key="7">
    <source>
        <dbReference type="RefSeq" id="XP_028149564.1"/>
    </source>
</evidence>
<proteinExistence type="inferred from homology"/>
<name>A0A6P7GIQ8_DIAVI</name>
<dbReference type="InterPro" id="IPR022352">
    <property type="entry name" value="Ins/IGF/rlx"/>
</dbReference>
<reference evidence="7" key="1">
    <citation type="submission" date="2025-08" db="UniProtKB">
        <authorList>
            <consortium name="RefSeq"/>
        </authorList>
    </citation>
    <scope>IDENTIFICATION</scope>
    <source>
        <tissue evidence="7">Whole insect</tissue>
    </source>
</reference>
<feature type="domain" description="Insulin-like" evidence="6">
    <location>
        <begin position="35"/>
        <end position="94"/>
    </location>
</feature>